<keyword evidence="5 7" id="KW-0315">Glutamine amidotransferase</keyword>
<feature type="domain" description="CobB/CobQ-like glutamine amidotransferase" evidence="9">
    <location>
        <begin position="255"/>
        <end position="438"/>
    </location>
</feature>
<accession>N6VYV6</accession>
<dbReference type="NCBIfam" id="NF001989">
    <property type="entry name" value="PRK00784.1"/>
    <property type="match status" value="1"/>
</dbReference>
<dbReference type="PANTHER" id="PTHR21343:SF1">
    <property type="entry name" value="COBYRIC ACID SYNTHASE"/>
    <property type="match status" value="1"/>
</dbReference>
<organism evidence="10 11">
    <name type="scientific">Methanocaldococcus villosus KIN24-T80</name>
    <dbReference type="NCBI Taxonomy" id="1069083"/>
    <lineage>
        <taxon>Archaea</taxon>
        <taxon>Methanobacteriati</taxon>
        <taxon>Methanobacteriota</taxon>
        <taxon>Methanomada group</taxon>
        <taxon>Methanococci</taxon>
        <taxon>Methanococcales</taxon>
        <taxon>Methanocaldococcaceae</taxon>
        <taxon>Methanocaldococcus</taxon>
    </lineage>
</organism>
<dbReference type="InterPro" id="IPR027417">
    <property type="entry name" value="P-loop_NTPase"/>
</dbReference>
<reference evidence="10 11" key="1">
    <citation type="journal article" date="2013" name="Genome Announc.">
        <title>Draft Genome Sequence of a Highly Flagellated, Fast-Swimming Archaeon, Methanocaldococcus villosus Strain KIN24-T80 (DSM 22612).</title>
        <authorList>
            <person name="Thennarasu S."/>
            <person name="Polireddy D."/>
            <person name="Antony A."/>
            <person name="Yada M.R."/>
            <person name="Algarawi S."/>
            <person name="Sivakumar N."/>
        </authorList>
    </citation>
    <scope>NUCLEOTIDE SEQUENCE [LARGE SCALE GENOMIC DNA]</scope>
    <source>
        <strain evidence="10 11">KIN24-T80</strain>
    </source>
</reference>
<dbReference type="UniPathway" id="UPA00148"/>
<evidence type="ECO:0000256" key="2">
    <source>
        <dbReference type="ARBA" id="ARBA00006205"/>
    </source>
</evidence>
<dbReference type="InterPro" id="IPR011698">
    <property type="entry name" value="GATase_3"/>
</dbReference>
<dbReference type="AlphaFoldDB" id="N6VYV6"/>
<comment type="function">
    <text evidence="6 7">Catalyzes amidations at positions B, D, E, and G on adenosylcobyrinic A,C-diamide. NH(2) groups are provided by glutamine, and one molecule of ATP is hydrogenolyzed for each amidation.</text>
</comment>
<feature type="active site" description="Nucleophile" evidence="7">
    <location>
        <position position="330"/>
    </location>
</feature>
<dbReference type="OrthoDB" id="53136at2157"/>
<proteinExistence type="inferred from homology"/>
<dbReference type="InterPro" id="IPR047045">
    <property type="entry name" value="CobQ_N"/>
</dbReference>
<dbReference type="PANTHER" id="PTHR21343">
    <property type="entry name" value="DETHIOBIOTIN SYNTHETASE"/>
    <property type="match status" value="1"/>
</dbReference>
<dbReference type="GO" id="GO:0009236">
    <property type="term" value="P:cobalamin biosynthetic process"/>
    <property type="evidence" value="ECO:0007669"/>
    <property type="project" value="UniProtKB-UniRule"/>
</dbReference>
<comment type="caution">
    <text evidence="10">The sequence shown here is derived from an EMBL/GenBank/DDBJ whole genome shotgun (WGS) entry which is preliminary data.</text>
</comment>
<dbReference type="Gene3D" id="3.40.50.300">
    <property type="entry name" value="P-loop containing nucleotide triphosphate hydrolases"/>
    <property type="match status" value="1"/>
</dbReference>
<evidence type="ECO:0000259" key="8">
    <source>
        <dbReference type="Pfam" id="PF01656"/>
    </source>
</evidence>
<dbReference type="InterPro" id="IPR029062">
    <property type="entry name" value="Class_I_gatase-like"/>
</dbReference>
<evidence type="ECO:0000256" key="5">
    <source>
        <dbReference type="ARBA" id="ARBA00022962"/>
    </source>
</evidence>
<sequence length="486" mass="55037">MAEFIMVVGTSSNAGKSVLTAGICRLLANKGYKVAPFKSQNMSLNSRVAKEDGEIAVAQYTQSIAARVEPSVHFNPILLKPKGNYTSQVIVHGRPYGDMSYDEYRNNKNFFFKKIKESLEILNENYEYVVMEGAGSCCEINLLKDDIANLRVAEAVNAKAILVADIDRGGVFASIYGTIKLLPKNWRRLIKGIVINKFRGNKEVLKEGIDKIEELTGVPVIGILPYDEHFYLPEEDSLALQRLKSFGNKKSGVEVNVIRFKKISNFTDIDPLKYDSFIRLIDFCEEITGDILILPGSRGVTTEVKILKEYNFDEKIREFLKDGGIVIGICGGYQTLGRKLLDKNLKEGDVKDINGLNLLDIKTIFGNEKITKNSSGYYKDFLIKGYEIHEGYTYSKEKPFIKIVRGFGNCGDGYDGAIKKDRGLIVGTYFHGIFENSDFRNYILNIIRERKGLERIEGDKYKDEIERNLNYLAKTIDKHVNLRIIW</sequence>
<dbReference type="SUPFAM" id="SSF52540">
    <property type="entry name" value="P-loop containing nucleoside triphosphate hydrolases"/>
    <property type="match status" value="1"/>
</dbReference>
<dbReference type="CDD" id="cd01750">
    <property type="entry name" value="GATase1_CobQ"/>
    <property type="match status" value="1"/>
</dbReference>
<dbReference type="PROSITE" id="PS51274">
    <property type="entry name" value="GATASE_COBBQ"/>
    <property type="match status" value="1"/>
</dbReference>
<name>N6VYV6_9EURY</name>
<evidence type="ECO:0000256" key="7">
    <source>
        <dbReference type="HAMAP-Rule" id="MF_00028"/>
    </source>
</evidence>
<keyword evidence="4 7" id="KW-0169">Cobalamin biosynthesis</keyword>
<evidence type="ECO:0000256" key="4">
    <source>
        <dbReference type="ARBA" id="ARBA00022573"/>
    </source>
</evidence>
<evidence type="ECO:0000256" key="6">
    <source>
        <dbReference type="ARBA" id="ARBA00025166"/>
    </source>
</evidence>
<dbReference type="GO" id="GO:0015420">
    <property type="term" value="F:ABC-type vitamin B12 transporter activity"/>
    <property type="evidence" value="ECO:0007669"/>
    <property type="project" value="UniProtKB-UniRule"/>
</dbReference>
<evidence type="ECO:0000313" key="11">
    <source>
        <dbReference type="Proteomes" id="UP000053695"/>
    </source>
</evidence>
<evidence type="ECO:0000256" key="3">
    <source>
        <dbReference type="ARBA" id="ARBA00014921"/>
    </source>
</evidence>
<dbReference type="InterPro" id="IPR033949">
    <property type="entry name" value="CobQ_GATase1"/>
</dbReference>
<feature type="domain" description="CobQ/CobB/MinD/ParA nucleotide binding" evidence="8">
    <location>
        <begin position="5"/>
        <end position="231"/>
    </location>
</feature>
<dbReference type="NCBIfam" id="TIGR00313">
    <property type="entry name" value="cobQ"/>
    <property type="match status" value="1"/>
</dbReference>
<comment type="pathway">
    <text evidence="1 7">Cofactor biosynthesis; adenosylcobalamin biosynthesis.</text>
</comment>
<dbReference type="InterPro" id="IPR002586">
    <property type="entry name" value="CobQ/CobB/MinD/ParA_Nub-bd_dom"/>
</dbReference>
<dbReference type="InterPro" id="IPR004459">
    <property type="entry name" value="CobQ_synth"/>
</dbReference>
<protein>
    <recommendedName>
        <fullName evidence="3 7">Probable cobyric acid synthase</fullName>
    </recommendedName>
</protein>
<evidence type="ECO:0000256" key="1">
    <source>
        <dbReference type="ARBA" id="ARBA00004953"/>
    </source>
</evidence>
<dbReference type="STRING" id="1069083.GCA_000371805_00165"/>
<evidence type="ECO:0000259" key="9">
    <source>
        <dbReference type="Pfam" id="PF07685"/>
    </source>
</evidence>
<dbReference type="Proteomes" id="UP000053695">
    <property type="component" value="Unassembled WGS sequence"/>
</dbReference>
<dbReference type="EMBL" id="APMM01000018">
    <property type="protein sequence ID" value="ENN96312.1"/>
    <property type="molecule type" value="Genomic_DNA"/>
</dbReference>
<feature type="active site" evidence="7">
    <location>
        <position position="431"/>
    </location>
</feature>
<evidence type="ECO:0000313" key="10">
    <source>
        <dbReference type="EMBL" id="ENN96312.1"/>
    </source>
</evidence>
<dbReference type="PATRIC" id="fig|1069083.5.peg.607"/>
<dbReference type="HAMAP" id="MF_00028">
    <property type="entry name" value="CobQ"/>
    <property type="match status" value="1"/>
</dbReference>
<comment type="similarity">
    <text evidence="2 7">Belongs to the CobB/CobQ family. CobQ subfamily.</text>
</comment>
<gene>
    <name evidence="7" type="primary">cobQ</name>
    <name evidence="10" type="ORF">J422_03094</name>
</gene>
<dbReference type="Gene3D" id="3.40.50.880">
    <property type="match status" value="1"/>
</dbReference>
<dbReference type="CDD" id="cd05389">
    <property type="entry name" value="CobQ_N"/>
    <property type="match status" value="1"/>
</dbReference>
<dbReference type="GO" id="GO:0003824">
    <property type="term" value="F:catalytic activity"/>
    <property type="evidence" value="ECO:0007669"/>
    <property type="project" value="InterPro"/>
</dbReference>
<dbReference type="Pfam" id="PF07685">
    <property type="entry name" value="GATase_3"/>
    <property type="match status" value="1"/>
</dbReference>
<dbReference type="Pfam" id="PF01656">
    <property type="entry name" value="CbiA"/>
    <property type="match status" value="1"/>
</dbReference>
<dbReference type="SUPFAM" id="SSF52317">
    <property type="entry name" value="Class I glutamine amidotransferase-like"/>
    <property type="match status" value="1"/>
</dbReference>
<keyword evidence="11" id="KW-1185">Reference proteome</keyword>
<dbReference type="RefSeq" id="WP_004590766.1">
    <property type="nucleotide sequence ID" value="NZ_APMM01000018.1"/>
</dbReference>